<name>A0A8S1F824_9PELO</name>
<evidence type="ECO:0000256" key="1">
    <source>
        <dbReference type="SAM" id="MobiDB-lite"/>
    </source>
</evidence>
<feature type="region of interest" description="Disordered" evidence="1">
    <location>
        <begin position="312"/>
        <end position="480"/>
    </location>
</feature>
<feature type="compositionally biased region" description="Polar residues" evidence="1">
    <location>
        <begin position="396"/>
        <end position="413"/>
    </location>
</feature>
<dbReference type="OrthoDB" id="5872626at2759"/>
<keyword evidence="3" id="KW-1185">Reference proteome</keyword>
<protein>
    <submittedName>
        <fullName evidence="2">Uncharacterized protein</fullName>
    </submittedName>
</protein>
<feature type="region of interest" description="Disordered" evidence="1">
    <location>
        <begin position="746"/>
        <end position="770"/>
    </location>
</feature>
<sequence length="814" mass="91507">MRGSSSYATPPHGQMIINMKTTVTTSGGAHNGLVVHSAIQSSSSSSSANPSTSGGPSDWRTSPYVESPAPIRKIEDRIEMIRSNSSLHRERSSSPLPIQMVPSTSRETVYSGKRDSSPNVPAAPPSPPASPIYSFKGRNSPPDEFIQPTKLMLNVFNPTHIHIPENCLALVPAAMISSERYYHKIIETTHREAPAWQTSIPRNQVTTTTHDGGIQLSRREALLNDAVTTTTTVEVFRAPLDETPIVSLPPPPYGGQPLLIRTHGPSYERWGNTRTQTTLADEPLHSNSTSKGVQWKETLVENRRYLNGDNDYDEILPPPPPPMPNPHTYYHHPQSQYSPISHPIITHNSREDLSKPMSRASAYQAPTSQPPRTLSPLYIVPDRKQQQMQQPQNHQMTSPSYRSNYGSRESLNSGYYDIDRSRDSGRHSSHRRSDDRHPRRSKSNTRDEASSMTPQGGRRYKRSSRHRSMSPMAGRASNYGGSQEFVIPAHSPIGSTLMLASPDPNELPGRPASAKSAEIFALYQTRDALNRVVDQLDRLMESVIDELEMITSPLAESEDSVISEASHRHDCVRSCVLEARRPMRNSMEIDDDGGNDKEIDEIYDRPPPLPEKDYARISQFYRKRTDEFNMRRSRSFDKSRNAPPRPRTPSRNARHFVDRKKETLYATPKKIVEIPKIEEFKELPKYVKNDDVTATTSTSTATIDMSTEQEFNSSSDKVKKVEQQLTTLRLAREDSLTNLLKRHLSQKAKTAESTEETVEEELTPKLPEYVEPKDPIVKELQEFLNIAPKTESKENEKYEKASSSPTISTSSTIV</sequence>
<gene>
    <name evidence="2" type="ORF">CBOVIS_LOCUS9834</name>
</gene>
<feature type="compositionally biased region" description="Pro residues" evidence="1">
    <location>
        <begin position="121"/>
        <end position="130"/>
    </location>
</feature>
<feature type="compositionally biased region" description="Low complexity" evidence="1">
    <location>
        <begin position="386"/>
        <end position="395"/>
    </location>
</feature>
<feature type="compositionally biased region" description="Pro residues" evidence="1">
    <location>
        <begin position="316"/>
        <end position="325"/>
    </location>
</feature>
<proteinExistence type="predicted"/>
<feature type="compositionally biased region" description="Basic and acidic residues" evidence="1">
    <location>
        <begin position="790"/>
        <end position="800"/>
    </location>
</feature>
<feature type="compositionally biased region" description="Basic and acidic residues" evidence="1">
    <location>
        <begin position="594"/>
        <end position="613"/>
    </location>
</feature>
<organism evidence="2 3">
    <name type="scientific">Caenorhabditis bovis</name>
    <dbReference type="NCBI Taxonomy" id="2654633"/>
    <lineage>
        <taxon>Eukaryota</taxon>
        <taxon>Metazoa</taxon>
        <taxon>Ecdysozoa</taxon>
        <taxon>Nematoda</taxon>
        <taxon>Chromadorea</taxon>
        <taxon>Rhabditida</taxon>
        <taxon>Rhabditina</taxon>
        <taxon>Rhabditomorpha</taxon>
        <taxon>Rhabditoidea</taxon>
        <taxon>Rhabditidae</taxon>
        <taxon>Peloderinae</taxon>
        <taxon>Caenorhabditis</taxon>
    </lineage>
</organism>
<dbReference type="Proteomes" id="UP000494206">
    <property type="component" value="Unassembled WGS sequence"/>
</dbReference>
<reference evidence="2 3" key="1">
    <citation type="submission" date="2020-04" db="EMBL/GenBank/DDBJ databases">
        <authorList>
            <person name="Laetsch R D."/>
            <person name="Stevens L."/>
            <person name="Kumar S."/>
            <person name="Blaxter L. M."/>
        </authorList>
    </citation>
    <scope>NUCLEOTIDE SEQUENCE [LARGE SCALE GENOMIC DNA]</scope>
</reference>
<feature type="region of interest" description="Disordered" evidence="1">
    <location>
        <begin position="631"/>
        <end position="655"/>
    </location>
</feature>
<feature type="region of interest" description="Disordered" evidence="1">
    <location>
        <begin position="786"/>
        <end position="814"/>
    </location>
</feature>
<feature type="compositionally biased region" description="Basic residues" evidence="1">
    <location>
        <begin position="458"/>
        <end position="468"/>
    </location>
</feature>
<evidence type="ECO:0000313" key="3">
    <source>
        <dbReference type="Proteomes" id="UP000494206"/>
    </source>
</evidence>
<feature type="region of interest" description="Disordered" evidence="1">
    <location>
        <begin position="27"/>
        <end position="71"/>
    </location>
</feature>
<feature type="region of interest" description="Disordered" evidence="1">
    <location>
        <begin position="84"/>
        <end position="141"/>
    </location>
</feature>
<feature type="compositionally biased region" description="Low complexity" evidence="1">
    <location>
        <begin position="802"/>
        <end position="814"/>
    </location>
</feature>
<feature type="region of interest" description="Disordered" evidence="1">
    <location>
        <begin position="586"/>
        <end position="613"/>
    </location>
</feature>
<accession>A0A8S1F824</accession>
<feature type="compositionally biased region" description="Basic and acidic residues" evidence="1">
    <location>
        <begin position="631"/>
        <end position="640"/>
    </location>
</feature>
<feature type="compositionally biased region" description="Low complexity" evidence="1">
    <location>
        <begin position="37"/>
        <end position="57"/>
    </location>
</feature>
<comment type="caution">
    <text evidence="2">The sequence shown here is derived from an EMBL/GenBank/DDBJ whole genome shotgun (WGS) entry which is preliminary data.</text>
</comment>
<evidence type="ECO:0000313" key="2">
    <source>
        <dbReference type="EMBL" id="CAB3407996.1"/>
    </source>
</evidence>
<dbReference type="EMBL" id="CADEPM010000006">
    <property type="protein sequence ID" value="CAB3407996.1"/>
    <property type="molecule type" value="Genomic_DNA"/>
</dbReference>
<feature type="compositionally biased region" description="Basic and acidic residues" evidence="1">
    <location>
        <begin position="417"/>
        <end position="437"/>
    </location>
</feature>
<dbReference type="AlphaFoldDB" id="A0A8S1F824"/>